<dbReference type="EMBL" id="JACIDS010000009">
    <property type="protein sequence ID" value="MBB3933861.1"/>
    <property type="molecule type" value="Genomic_DNA"/>
</dbReference>
<name>A0A840AYK0_9HYPH</name>
<accession>A0A840AYK0</accession>
<keyword evidence="2" id="KW-0808">Transferase</keyword>
<keyword evidence="3" id="KW-1185">Reference proteome</keyword>
<comment type="caution">
    <text evidence="2">The sequence shown here is derived from an EMBL/GenBank/DDBJ whole genome shotgun (WGS) entry which is preliminary data.</text>
</comment>
<dbReference type="RefSeq" id="WP_183401516.1">
    <property type="nucleotide sequence ID" value="NZ_JACIDS010000009.1"/>
</dbReference>
<dbReference type="AlphaFoldDB" id="A0A840AYK0"/>
<dbReference type="Gene3D" id="3.40.250.10">
    <property type="entry name" value="Rhodanese-like domain"/>
    <property type="match status" value="1"/>
</dbReference>
<dbReference type="Pfam" id="PF00581">
    <property type="entry name" value="Rhodanese"/>
    <property type="match status" value="1"/>
</dbReference>
<gene>
    <name evidence="2" type="ORF">GGR25_004941</name>
</gene>
<dbReference type="SUPFAM" id="SSF52821">
    <property type="entry name" value="Rhodanese/Cell cycle control phosphatase"/>
    <property type="match status" value="1"/>
</dbReference>
<protein>
    <submittedName>
        <fullName evidence="2">Rhodanese-related sulfurtransferase</fullName>
    </submittedName>
</protein>
<sequence length="107" mass="11176">MTSTLTLVELAPADVAARLAAGEIRLIDVREPQEYDAAHIEGAELFPLSTFDPAAIPPGDKPIVFQCAVGGRSARAVEACLDAGLPNNQHMRGGIRAWMAAGLPVVG</sequence>
<dbReference type="CDD" id="cd00158">
    <property type="entry name" value="RHOD"/>
    <property type="match status" value="1"/>
</dbReference>
<dbReference type="SMART" id="SM00450">
    <property type="entry name" value="RHOD"/>
    <property type="match status" value="1"/>
</dbReference>
<dbReference type="PROSITE" id="PS50206">
    <property type="entry name" value="RHODANESE_3"/>
    <property type="match status" value="1"/>
</dbReference>
<evidence type="ECO:0000313" key="2">
    <source>
        <dbReference type="EMBL" id="MBB3933861.1"/>
    </source>
</evidence>
<dbReference type="PANTHER" id="PTHR44086:SF10">
    <property type="entry name" value="THIOSULFATE SULFURTRANSFERASE_RHODANESE-LIKE DOMAIN-CONTAINING PROTEIN 3"/>
    <property type="match status" value="1"/>
</dbReference>
<organism evidence="2 3">
    <name type="scientific">Kaistia hirudinis</name>
    <dbReference type="NCBI Taxonomy" id="1293440"/>
    <lineage>
        <taxon>Bacteria</taxon>
        <taxon>Pseudomonadati</taxon>
        <taxon>Pseudomonadota</taxon>
        <taxon>Alphaproteobacteria</taxon>
        <taxon>Hyphomicrobiales</taxon>
        <taxon>Kaistiaceae</taxon>
        <taxon>Kaistia</taxon>
    </lineage>
</organism>
<dbReference type="GO" id="GO:0004792">
    <property type="term" value="F:thiosulfate-cyanide sulfurtransferase activity"/>
    <property type="evidence" value="ECO:0007669"/>
    <property type="project" value="TreeGrafter"/>
</dbReference>
<reference evidence="2 3" key="1">
    <citation type="submission" date="2020-08" db="EMBL/GenBank/DDBJ databases">
        <title>Genomic Encyclopedia of Type Strains, Phase IV (KMG-IV): sequencing the most valuable type-strain genomes for metagenomic binning, comparative biology and taxonomic classification.</title>
        <authorList>
            <person name="Goeker M."/>
        </authorList>
    </citation>
    <scope>NUCLEOTIDE SEQUENCE [LARGE SCALE GENOMIC DNA]</scope>
    <source>
        <strain evidence="2 3">DSM 25966</strain>
    </source>
</reference>
<evidence type="ECO:0000259" key="1">
    <source>
        <dbReference type="PROSITE" id="PS50206"/>
    </source>
</evidence>
<evidence type="ECO:0000313" key="3">
    <source>
        <dbReference type="Proteomes" id="UP000553963"/>
    </source>
</evidence>
<dbReference type="PANTHER" id="PTHR44086">
    <property type="entry name" value="THIOSULFATE SULFURTRANSFERASE RDL2, MITOCHONDRIAL-RELATED"/>
    <property type="match status" value="1"/>
</dbReference>
<dbReference type="InterPro" id="IPR001763">
    <property type="entry name" value="Rhodanese-like_dom"/>
</dbReference>
<dbReference type="InterPro" id="IPR036873">
    <property type="entry name" value="Rhodanese-like_dom_sf"/>
</dbReference>
<feature type="domain" description="Rhodanese" evidence="1">
    <location>
        <begin position="20"/>
        <end position="107"/>
    </location>
</feature>
<proteinExistence type="predicted"/>
<dbReference type="Proteomes" id="UP000553963">
    <property type="component" value="Unassembled WGS sequence"/>
</dbReference>